<dbReference type="EMBL" id="NIBG01000007">
    <property type="protein sequence ID" value="PAB59591.1"/>
    <property type="molecule type" value="Genomic_DNA"/>
</dbReference>
<dbReference type="Gene3D" id="1.10.8.60">
    <property type="match status" value="1"/>
</dbReference>
<dbReference type="Pfam" id="PF00158">
    <property type="entry name" value="Sigma54_activat"/>
    <property type="match status" value="1"/>
</dbReference>
<evidence type="ECO:0000259" key="8">
    <source>
        <dbReference type="PROSITE" id="PS50045"/>
    </source>
</evidence>
<dbReference type="Pfam" id="PF00072">
    <property type="entry name" value="Response_reg"/>
    <property type="match status" value="1"/>
</dbReference>
<dbReference type="Gene3D" id="1.10.10.60">
    <property type="entry name" value="Homeodomain-like"/>
    <property type="match status" value="1"/>
</dbReference>
<evidence type="ECO:0000256" key="5">
    <source>
        <dbReference type="ARBA" id="ARBA00023163"/>
    </source>
</evidence>
<dbReference type="Proteomes" id="UP000216024">
    <property type="component" value="Unassembled WGS sequence"/>
</dbReference>
<evidence type="ECO:0000313" key="11">
    <source>
        <dbReference type="Proteomes" id="UP000216024"/>
    </source>
</evidence>
<dbReference type="Pfam" id="PF25601">
    <property type="entry name" value="AAA_lid_14"/>
    <property type="match status" value="1"/>
</dbReference>
<dbReference type="Gene3D" id="3.40.50.300">
    <property type="entry name" value="P-loop containing nucleotide triphosphate hydrolases"/>
    <property type="match status" value="1"/>
</dbReference>
<comment type="caution">
    <text evidence="10">The sequence shown here is derived from an EMBL/GenBank/DDBJ whole genome shotgun (WGS) entry which is preliminary data.</text>
</comment>
<evidence type="ECO:0000259" key="9">
    <source>
        <dbReference type="PROSITE" id="PS50110"/>
    </source>
</evidence>
<dbReference type="PROSITE" id="PS00675">
    <property type="entry name" value="SIGMA54_INTERACT_1"/>
    <property type="match status" value="1"/>
</dbReference>
<dbReference type="OrthoDB" id="9803970at2"/>
<dbReference type="CDD" id="cd00009">
    <property type="entry name" value="AAA"/>
    <property type="match status" value="1"/>
</dbReference>
<feature type="domain" description="Sigma-54 factor interaction" evidence="8">
    <location>
        <begin position="130"/>
        <end position="359"/>
    </location>
</feature>
<keyword evidence="4" id="KW-0805">Transcription regulation</keyword>
<dbReference type="InterPro" id="IPR001789">
    <property type="entry name" value="Sig_transdc_resp-reg_receiver"/>
</dbReference>
<keyword evidence="3" id="KW-0067">ATP-binding</keyword>
<evidence type="ECO:0000256" key="7">
    <source>
        <dbReference type="PROSITE-ProRule" id="PRU00169"/>
    </source>
</evidence>
<dbReference type="GO" id="GO:0005524">
    <property type="term" value="F:ATP binding"/>
    <property type="evidence" value="ECO:0007669"/>
    <property type="project" value="UniProtKB-KW"/>
</dbReference>
<evidence type="ECO:0000256" key="6">
    <source>
        <dbReference type="ARBA" id="ARBA00024867"/>
    </source>
</evidence>
<comment type="function">
    <text evidence="6">May play the central regulatory role in sporulation. It may be an element of the effector pathway responsible for the activation of sporulation genes in response to nutritional stress. Spo0A may act in concert with spo0H (a sigma factor) to control the expression of some genes that are critical to the sporulation process.</text>
</comment>
<dbReference type="Gene3D" id="3.40.50.2300">
    <property type="match status" value="1"/>
</dbReference>
<dbReference type="InterPro" id="IPR025662">
    <property type="entry name" value="Sigma_54_int_dom_ATP-bd_1"/>
</dbReference>
<dbReference type="InterPro" id="IPR025944">
    <property type="entry name" value="Sigma_54_int_dom_CS"/>
</dbReference>
<dbReference type="GO" id="GO:0006355">
    <property type="term" value="P:regulation of DNA-templated transcription"/>
    <property type="evidence" value="ECO:0007669"/>
    <property type="project" value="InterPro"/>
</dbReference>
<evidence type="ECO:0000256" key="1">
    <source>
        <dbReference type="ARBA" id="ARBA00018672"/>
    </source>
</evidence>
<keyword evidence="5" id="KW-0804">Transcription</keyword>
<organism evidence="10 11">
    <name type="scientific">Anaeromicrobium sediminis</name>
    <dbReference type="NCBI Taxonomy" id="1478221"/>
    <lineage>
        <taxon>Bacteria</taxon>
        <taxon>Bacillati</taxon>
        <taxon>Bacillota</taxon>
        <taxon>Clostridia</taxon>
        <taxon>Peptostreptococcales</taxon>
        <taxon>Thermotaleaceae</taxon>
        <taxon>Anaeromicrobium</taxon>
    </lineage>
</organism>
<accession>A0A267MJ24</accession>
<dbReference type="Pfam" id="PF02954">
    <property type="entry name" value="HTH_8"/>
    <property type="match status" value="1"/>
</dbReference>
<keyword evidence="11" id="KW-1185">Reference proteome</keyword>
<name>A0A267MJ24_9FIRM</name>
<dbReference type="PROSITE" id="PS50045">
    <property type="entry name" value="SIGMA54_INTERACT_4"/>
    <property type="match status" value="1"/>
</dbReference>
<evidence type="ECO:0000256" key="4">
    <source>
        <dbReference type="ARBA" id="ARBA00023015"/>
    </source>
</evidence>
<dbReference type="SUPFAM" id="SSF52540">
    <property type="entry name" value="P-loop containing nucleoside triphosphate hydrolases"/>
    <property type="match status" value="1"/>
</dbReference>
<dbReference type="SMART" id="SM00448">
    <property type="entry name" value="REC"/>
    <property type="match status" value="1"/>
</dbReference>
<proteinExistence type="predicted"/>
<keyword evidence="2" id="KW-0547">Nucleotide-binding</keyword>
<dbReference type="SMART" id="SM00382">
    <property type="entry name" value="AAA"/>
    <property type="match status" value="1"/>
</dbReference>
<dbReference type="PROSITE" id="PS50110">
    <property type="entry name" value="RESPONSE_REGULATORY"/>
    <property type="match status" value="1"/>
</dbReference>
<dbReference type="PANTHER" id="PTHR32071">
    <property type="entry name" value="TRANSCRIPTIONAL REGULATORY PROTEIN"/>
    <property type="match status" value="1"/>
</dbReference>
<evidence type="ECO:0000313" key="10">
    <source>
        <dbReference type="EMBL" id="PAB59591.1"/>
    </source>
</evidence>
<dbReference type="InterPro" id="IPR002197">
    <property type="entry name" value="HTH_Fis"/>
</dbReference>
<evidence type="ECO:0000256" key="2">
    <source>
        <dbReference type="ARBA" id="ARBA00022741"/>
    </source>
</evidence>
<keyword evidence="7" id="KW-0597">Phosphoprotein</keyword>
<reference evidence="10 11" key="1">
    <citation type="submission" date="2017-06" db="EMBL/GenBank/DDBJ databases">
        <title>Draft genome sequence of anaerobic fermentative bacterium Anaeromicrobium sediminis DY2726D isolated from West Pacific Ocean sediments.</title>
        <authorList>
            <person name="Zeng X."/>
        </authorList>
    </citation>
    <scope>NUCLEOTIDE SEQUENCE [LARGE SCALE GENOMIC DNA]</scope>
    <source>
        <strain evidence="10 11">DY2726D</strain>
    </source>
</reference>
<evidence type="ECO:0000256" key="3">
    <source>
        <dbReference type="ARBA" id="ARBA00022840"/>
    </source>
</evidence>
<dbReference type="InterPro" id="IPR058031">
    <property type="entry name" value="AAA_lid_NorR"/>
</dbReference>
<dbReference type="InterPro" id="IPR003593">
    <property type="entry name" value="AAA+_ATPase"/>
</dbReference>
<dbReference type="GO" id="GO:0043565">
    <property type="term" value="F:sequence-specific DNA binding"/>
    <property type="evidence" value="ECO:0007669"/>
    <property type="project" value="InterPro"/>
</dbReference>
<dbReference type="PANTHER" id="PTHR32071:SF57">
    <property type="entry name" value="C4-DICARBOXYLATE TRANSPORT TRANSCRIPTIONAL REGULATORY PROTEIN DCTD"/>
    <property type="match status" value="1"/>
</dbReference>
<dbReference type="InterPro" id="IPR002078">
    <property type="entry name" value="Sigma_54_int"/>
</dbReference>
<sequence>MNILVVDDEKNYRETLKIILEDEGYNVHEAKDGEEALFKVKNNEYHIVFSDLKMPKMDGMELLRGIKSVNESTKVIIITGYGTIENAVCAMKRGAETYFIKGCSPKKIIEEIKSIEKNLRNENIDNNHILKSKNKTFNDVLRICKKTADRNVNILLLGESGVGKDVLVNYIHNNSNRKEGKLRAVNCNSFSENLIESELFGYHKGAFTGALKDRIGKFEAAHGSTLFLDEIGDLGLNTQVKILRTLENKEIERIGSNETIKVDFRLICATNRNIYRLIEENKFRKDLFYRISTIVVDIPSLRDRREDIEDFIEFFIGKSEKNMDKTIHKVEDSLMEFLLNYNYPGNIRELKNIIERLVVLSEDGIMRKRDISIRERSIEEYKSLKEYRKNLEQEYITGVLKAHDYNVAYAAEKLNISKRQLFNKIKEYNIVRK</sequence>
<protein>
    <recommendedName>
        <fullName evidence="1">Stage 0 sporulation protein A homolog</fullName>
    </recommendedName>
</protein>
<dbReference type="FunFam" id="3.40.50.300:FF:000006">
    <property type="entry name" value="DNA-binding transcriptional regulator NtrC"/>
    <property type="match status" value="1"/>
</dbReference>
<dbReference type="GO" id="GO:0000160">
    <property type="term" value="P:phosphorelay signal transduction system"/>
    <property type="evidence" value="ECO:0007669"/>
    <property type="project" value="InterPro"/>
</dbReference>
<feature type="domain" description="Response regulatory" evidence="9">
    <location>
        <begin position="2"/>
        <end position="116"/>
    </location>
</feature>
<dbReference type="InterPro" id="IPR009057">
    <property type="entry name" value="Homeodomain-like_sf"/>
</dbReference>
<dbReference type="InterPro" id="IPR027417">
    <property type="entry name" value="P-loop_NTPase"/>
</dbReference>
<dbReference type="PROSITE" id="PS00688">
    <property type="entry name" value="SIGMA54_INTERACT_3"/>
    <property type="match status" value="1"/>
</dbReference>
<feature type="modified residue" description="4-aspartylphosphate" evidence="7">
    <location>
        <position position="51"/>
    </location>
</feature>
<dbReference type="AlphaFoldDB" id="A0A267MJ24"/>
<dbReference type="SUPFAM" id="SSF52172">
    <property type="entry name" value="CheY-like"/>
    <property type="match status" value="1"/>
</dbReference>
<dbReference type="InterPro" id="IPR011006">
    <property type="entry name" value="CheY-like_superfamily"/>
</dbReference>
<gene>
    <name evidence="10" type="ORF">CCE28_10110</name>
</gene>
<dbReference type="SUPFAM" id="SSF46689">
    <property type="entry name" value="Homeodomain-like"/>
    <property type="match status" value="1"/>
</dbReference>